<reference evidence="6" key="2">
    <citation type="submission" date="2010-05" db="EMBL/GenBank/DDBJ databases">
        <title>The genome sequence of Magnaporthe poae strain ATCC 64411.</title>
        <authorList>
            <person name="Ma L.-J."/>
            <person name="Dead R."/>
            <person name="Young S."/>
            <person name="Zeng Q."/>
            <person name="Koehrsen M."/>
            <person name="Alvarado L."/>
            <person name="Berlin A."/>
            <person name="Chapman S.B."/>
            <person name="Chen Z."/>
            <person name="Freedman E."/>
            <person name="Gellesch M."/>
            <person name="Goldberg J."/>
            <person name="Griggs A."/>
            <person name="Gujja S."/>
            <person name="Heilman E.R."/>
            <person name="Heiman D."/>
            <person name="Hepburn T."/>
            <person name="Howarth C."/>
            <person name="Jen D."/>
            <person name="Larson L."/>
            <person name="Mehta T."/>
            <person name="Neiman D."/>
            <person name="Pearson M."/>
            <person name="Roberts A."/>
            <person name="Saif S."/>
            <person name="Shea T."/>
            <person name="Shenoy N."/>
            <person name="Sisk P."/>
            <person name="Stolte C."/>
            <person name="Sykes S."/>
            <person name="Walk T."/>
            <person name="White J."/>
            <person name="Yandava C."/>
            <person name="Haas B."/>
            <person name="Nusbaum C."/>
            <person name="Birren B."/>
        </authorList>
    </citation>
    <scope>NUCLEOTIDE SEQUENCE [LARGE SCALE GENOMIC DNA]</scope>
    <source>
        <strain evidence="6">ATCC 64411 / 73-15</strain>
    </source>
</reference>
<dbReference type="OMA" id="WHVENEE"/>
<reference evidence="5" key="5">
    <citation type="submission" date="2015-06" db="UniProtKB">
        <authorList>
            <consortium name="EnsemblFungi"/>
        </authorList>
    </citation>
    <scope>IDENTIFICATION</scope>
    <source>
        <strain evidence="5">ATCC 64411</strain>
    </source>
</reference>
<dbReference type="Gene3D" id="3.40.50.300">
    <property type="entry name" value="P-loop containing nucleotide triphosphate hydrolases"/>
    <property type="match status" value="1"/>
</dbReference>
<reference evidence="4" key="1">
    <citation type="submission" date="2010-05" db="EMBL/GenBank/DDBJ databases">
        <title>The Genome Sequence of Magnaporthe poae strain ATCC 64411.</title>
        <authorList>
            <consortium name="The Broad Institute Genome Sequencing Platform"/>
            <consortium name="Broad Institute Genome Sequencing Center for Infectious Disease"/>
            <person name="Ma L.-J."/>
            <person name="Dead R."/>
            <person name="Young S."/>
            <person name="Zeng Q."/>
            <person name="Koehrsen M."/>
            <person name="Alvarado L."/>
            <person name="Berlin A."/>
            <person name="Chapman S.B."/>
            <person name="Chen Z."/>
            <person name="Freedman E."/>
            <person name="Gellesch M."/>
            <person name="Goldberg J."/>
            <person name="Griggs A."/>
            <person name="Gujja S."/>
            <person name="Heilman E.R."/>
            <person name="Heiman D."/>
            <person name="Hepburn T."/>
            <person name="Howarth C."/>
            <person name="Jen D."/>
            <person name="Larson L."/>
            <person name="Mehta T."/>
            <person name="Neiman D."/>
            <person name="Pearson M."/>
            <person name="Roberts A."/>
            <person name="Saif S."/>
            <person name="Shea T."/>
            <person name="Shenoy N."/>
            <person name="Sisk P."/>
            <person name="Stolte C."/>
            <person name="Sykes S."/>
            <person name="Walk T."/>
            <person name="White J."/>
            <person name="Yandava C."/>
            <person name="Haas B."/>
            <person name="Nusbaum C."/>
            <person name="Birren B."/>
        </authorList>
    </citation>
    <scope>NUCLEOTIDE SEQUENCE</scope>
    <source>
        <strain evidence="4">ATCC 64411</strain>
    </source>
</reference>
<dbReference type="InterPro" id="IPR056693">
    <property type="entry name" value="DUF7791"/>
</dbReference>
<dbReference type="EMBL" id="ADBL01002683">
    <property type="status" value="NOT_ANNOTATED_CDS"/>
    <property type="molecule type" value="Genomic_DNA"/>
</dbReference>
<dbReference type="Pfam" id="PF25053">
    <property type="entry name" value="DUF7791"/>
    <property type="match status" value="1"/>
</dbReference>
<dbReference type="PANTHER" id="PTHR10039:SF5">
    <property type="entry name" value="NACHT DOMAIN-CONTAINING PROTEIN"/>
    <property type="match status" value="1"/>
</dbReference>
<dbReference type="InterPro" id="IPR027417">
    <property type="entry name" value="P-loop_NTPase"/>
</dbReference>
<reference evidence="5" key="4">
    <citation type="journal article" date="2015" name="G3 (Bethesda)">
        <title>Genome sequences of three phytopathogenic species of the Magnaporthaceae family of fungi.</title>
        <authorList>
            <person name="Okagaki L.H."/>
            <person name="Nunes C.C."/>
            <person name="Sailsbery J."/>
            <person name="Clay B."/>
            <person name="Brown D."/>
            <person name="John T."/>
            <person name="Oh Y."/>
            <person name="Young N."/>
            <person name="Fitzgerald M."/>
            <person name="Haas B.J."/>
            <person name="Zeng Q."/>
            <person name="Young S."/>
            <person name="Adiconis X."/>
            <person name="Fan L."/>
            <person name="Levin J.Z."/>
            <person name="Mitchell T.K."/>
            <person name="Okubara P.A."/>
            <person name="Farman M.L."/>
            <person name="Kohn L.M."/>
            <person name="Birren B."/>
            <person name="Ma L.-J."/>
            <person name="Dean R.A."/>
        </authorList>
    </citation>
    <scope>NUCLEOTIDE SEQUENCE</scope>
    <source>
        <strain evidence="5">ATCC 64411 / 73-15</strain>
    </source>
</reference>
<name>A0A0C4EDS9_MAGP6</name>
<dbReference type="AlphaFoldDB" id="A0A0C4EDS9"/>
<evidence type="ECO:0000313" key="6">
    <source>
        <dbReference type="Proteomes" id="UP000011715"/>
    </source>
</evidence>
<evidence type="ECO:0000256" key="1">
    <source>
        <dbReference type="ARBA" id="ARBA00022737"/>
    </source>
</evidence>
<dbReference type="VEuPathDB" id="FungiDB:MAPG_10889"/>
<evidence type="ECO:0000259" key="3">
    <source>
        <dbReference type="Pfam" id="PF25053"/>
    </source>
</evidence>
<dbReference type="SUPFAM" id="SSF52540">
    <property type="entry name" value="P-loop containing nucleoside triphosphate hydrolases"/>
    <property type="match status" value="1"/>
</dbReference>
<evidence type="ECO:0000259" key="2">
    <source>
        <dbReference type="Pfam" id="PF24883"/>
    </source>
</evidence>
<dbReference type="PANTHER" id="PTHR10039">
    <property type="entry name" value="AMELOGENIN"/>
    <property type="match status" value="1"/>
</dbReference>
<proteinExistence type="predicted"/>
<dbReference type="EMBL" id="GL876978">
    <property type="protein sequence ID" value="KLU91940.1"/>
    <property type="molecule type" value="Genomic_DNA"/>
</dbReference>
<accession>A0A0C4EDS9</accession>
<dbReference type="STRING" id="644358.A0A0C4EDS9"/>
<reference evidence="4" key="3">
    <citation type="submission" date="2011-03" db="EMBL/GenBank/DDBJ databases">
        <title>Annotation of Magnaporthe poae ATCC 64411.</title>
        <authorList>
            <person name="Ma L.-J."/>
            <person name="Dead R."/>
            <person name="Young S.K."/>
            <person name="Zeng Q."/>
            <person name="Gargeya S."/>
            <person name="Fitzgerald M."/>
            <person name="Haas B."/>
            <person name="Abouelleil A."/>
            <person name="Alvarado L."/>
            <person name="Arachchi H.M."/>
            <person name="Berlin A."/>
            <person name="Brown A."/>
            <person name="Chapman S.B."/>
            <person name="Chen Z."/>
            <person name="Dunbar C."/>
            <person name="Freedman E."/>
            <person name="Gearin G."/>
            <person name="Gellesch M."/>
            <person name="Goldberg J."/>
            <person name="Griggs A."/>
            <person name="Gujja S."/>
            <person name="Heiman D."/>
            <person name="Howarth C."/>
            <person name="Larson L."/>
            <person name="Lui A."/>
            <person name="MacDonald P.J.P."/>
            <person name="Mehta T."/>
            <person name="Montmayeur A."/>
            <person name="Murphy C."/>
            <person name="Neiman D."/>
            <person name="Pearson M."/>
            <person name="Priest M."/>
            <person name="Roberts A."/>
            <person name="Saif S."/>
            <person name="Shea T."/>
            <person name="Shenoy N."/>
            <person name="Sisk P."/>
            <person name="Stolte C."/>
            <person name="Sykes S."/>
            <person name="Yandava C."/>
            <person name="Wortman J."/>
            <person name="Nusbaum C."/>
            <person name="Birren B."/>
        </authorList>
    </citation>
    <scope>NUCLEOTIDE SEQUENCE</scope>
    <source>
        <strain evidence="4">ATCC 64411</strain>
    </source>
</reference>
<evidence type="ECO:0008006" key="7">
    <source>
        <dbReference type="Google" id="ProtNLM"/>
    </source>
</evidence>
<protein>
    <recommendedName>
        <fullName evidence="7">NACHT domain-containing protein</fullName>
    </recommendedName>
</protein>
<keyword evidence="6" id="KW-1185">Reference proteome</keyword>
<gene>
    <name evidence="4" type="ORF">MAPG_10889</name>
</gene>
<sequence>MSGLEPIVALGVACNVLQVIGVGRETVRIVRQVYQDGALDPALADKAAALDGLSTRIRDTTTTATKTGTSTCAPSKSAARDKQLLDLAEKCLGAARDLREEVNFLNGHPSRAKLAAALKVAAKTTWRKRRLESLERKLGDAEGLLQTGLLTRIYERSEKNGAGIAALDADLRSFLYEYRKGKADAAVLVSALVLRTREHITSETKGSVDAIKRHVTQETVQAEGSLKTHITQTTTQMETSLKGHVVVAIESAAEREQNARQEARRERLLHSLKFDGMNERSNQVRPSHAGTLEWVLKDGSNGEGPEPSVSETESWDSFSDWLRSTEPKYWISGKPGSGKTTLIKYLAEHERTRNFLDIWSPGAVLISYYFWRLGTKMQQSITGLLCSLLYQLLTEDEASLDRTLGNHPKISIKDAKSDWSEQELQSTLLDVMANYPKSIAVFLDGLDEVLPADGPLKLLEVIDTLERPLGFQGKVKLCLGARREPLVVKRLDTCPQLRLENLNRADLRRYAEGNIVIPPDYNTDIPPGSTLVAQMAGGVATFRCEDPPTFHEIRDWLVTELVGKAEGVFLWLCLTAKAITEAACQGETVMDLERRIDSLPSDLAELYTDMWKRTNGDSDFFRGRAALYLQLALCINCPVCPLRMMIATHPGMAARIKNCNLSERGLATSLLRLCKATIRDAGIRCAGLLESGPIPEKSLWPSDGDMSWHGREYNDLAPYAMAAAELQFVHRTARDFLTDTKEGRKILDASTVSEWHVHRKLVEAYLASYRIFRSAPLSCEHTYRGPVYNIKCYGTLRSCLASIASLLDAPPEEENNARGECDELLGFCEQLFNSGQLFGDRKLLLNTKDFQSSGVKARKTHQEGVKRQHEFLLETASTSLNLWPFILAKVKARSLDNQTLSELLLHVCNMGTSWWPGYKVPPTWRTTKKRDIFGIETRLKLAQLLLERGACPTWKGPRRVTHDLRPNEDLVHLLESPLKCLVSSVWHLDRNSSEIDSSMVSHLISLIQLLLSHGAVFDEEDSEELRVTYRVSGGCLVEAPFYWAGVESRVPPGEIEGMLVVLAYPASTILAKLLRTWEARFPEVEAFPKAWGHTKGGVRPGRLIAIMHAGRTPEHLWHVENEEELEEELLWVTRAAQHILQAHNRPVELPIPVEIQEGISRALERRRPERAEGSVDERLFKLLQKAGMTSIYWEWEEGSSFGNCLFI</sequence>
<organism evidence="5 6">
    <name type="scientific">Magnaporthiopsis poae (strain ATCC 64411 / 73-15)</name>
    <name type="common">Kentucky bluegrass fungus</name>
    <name type="synonym">Magnaporthe poae</name>
    <dbReference type="NCBI Taxonomy" id="644358"/>
    <lineage>
        <taxon>Eukaryota</taxon>
        <taxon>Fungi</taxon>
        <taxon>Dikarya</taxon>
        <taxon>Ascomycota</taxon>
        <taxon>Pezizomycotina</taxon>
        <taxon>Sordariomycetes</taxon>
        <taxon>Sordariomycetidae</taxon>
        <taxon>Magnaporthales</taxon>
        <taxon>Magnaporthaceae</taxon>
        <taxon>Magnaporthiopsis</taxon>
    </lineage>
</organism>
<keyword evidence="1" id="KW-0677">Repeat</keyword>
<dbReference type="OrthoDB" id="5086500at2759"/>
<dbReference type="InterPro" id="IPR056884">
    <property type="entry name" value="NPHP3-like_N"/>
</dbReference>
<dbReference type="Pfam" id="PF24883">
    <property type="entry name" value="NPHP3_N"/>
    <property type="match status" value="1"/>
</dbReference>
<dbReference type="Proteomes" id="UP000011715">
    <property type="component" value="Unassembled WGS sequence"/>
</dbReference>
<evidence type="ECO:0000313" key="5">
    <source>
        <dbReference type="EnsemblFungi" id="MAPG_10889T0"/>
    </source>
</evidence>
<dbReference type="EnsemblFungi" id="MAPG_10889T0">
    <property type="protein sequence ID" value="MAPG_10889T0"/>
    <property type="gene ID" value="MAPG_10889"/>
</dbReference>
<feature type="domain" description="DUF7791" evidence="3">
    <location>
        <begin position="670"/>
        <end position="773"/>
    </location>
</feature>
<dbReference type="eggNOG" id="ENOG502SHRA">
    <property type="taxonomic scope" value="Eukaryota"/>
</dbReference>
<feature type="domain" description="Nephrocystin 3-like N-terminal" evidence="2">
    <location>
        <begin position="316"/>
        <end position="464"/>
    </location>
</feature>
<evidence type="ECO:0000313" key="4">
    <source>
        <dbReference type="EMBL" id="KLU91940.1"/>
    </source>
</evidence>